<dbReference type="EMBL" id="BAER01000074">
    <property type="protein sequence ID" value="GAC33852.1"/>
    <property type="molecule type" value="Genomic_DNA"/>
</dbReference>
<keyword evidence="3" id="KW-0812">Transmembrane</keyword>
<evidence type="ECO:0000313" key="5">
    <source>
        <dbReference type="EMBL" id="GAC33852.1"/>
    </source>
</evidence>
<dbReference type="STRING" id="1129793.GPLA_2959"/>
<dbReference type="Gene3D" id="3.40.190.10">
    <property type="entry name" value="Periplasmic binding protein-like II"/>
    <property type="match status" value="2"/>
</dbReference>
<comment type="caution">
    <text evidence="5">The sequence shown here is derived from an EMBL/GenBank/DDBJ whole genome shotgun (WGS) entry which is preliminary data.</text>
</comment>
<keyword evidence="6" id="KW-1185">Reference proteome</keyword>
<gene>
    <name evidence="5" type="ORF">GPLA_2959</name>
</gene>
<feature type="transmembrane region" description="Helical" evidence="3">
    <location>
        <begin position="6"/>
        <end position="31"/>
    </location>
</feature>
<comment type="similarity">
    <text evidence="1">Belongs to the bacterial solute-binding protein 3 family.</text>
</comment>
<feature type="domain" description="Solute-binding protein family 3/N-terminal" evidence="4">
    <location>
        <begin position="47"/>
        <end position="162"/>
    </location>
</feature>
<keyword evidence="2" id="KW-0732">Signal</keyword>
<name>K6ZU96_9ALTE</name>
<organism evidence="5 6">
    <name type="scientific">Paraglaciecola polaris LMG 21857</name>
    <dbReference type="NCBI Taxonomy" id="1129793"/>
    <lineage>
        <taxon>Bacteria</taxon>
        <taxon>Pseudomonadati</taxon>
        <taxon>Pseudomonadota</taxon>
        <taxon>Gammaproteobacteria</taxon>
        <taxon>Alteromonadales</taxon>
        <taxon>Alteromonadaceae</taxon>
        <taxon>Paraglaciecola</taxon>
    </lineage>
</organism>
<evidence type="ECO:0000256" key="1">
    <source>
        <dbReference type="ARBA" id="ARBA00010333"/>
    </source>
</evidence>
<keyword evidence="3" id="KW-0472">Membrane</keyword>
<dbReference type="Proteomes" id="UP000006322">
    <property type="component" value="Unassembled WGS sequence"/>
</dbReference>
<sequence>MGDNNGLFFVGLVMRFHVLIFTVVLGFFSTFSSGQEVIRSSVSKEFIHGLQVKYLKNIAKHMNMEIEIIPMPFARRLREFRHGNLDLMVGLQRESEKQDEVIYITPSYETLRHTFFVRKENIDKLQNFTDLKTLSIGVTRNAKYFERFNQESDLIMVPVSTLRQKIELLKKGRINTFIHFQESALPLIIEMGLQNDIVLAEYQPIEVNNYYVTISQNSPLIGKKHLFESAVRDAIANHEFATIRREHYASQRDSH</sequence>
<reference evidence="6" key="1">
    <citation type="journal article" date="2014" name="Environ. Microbiol.">
        <title>Comparative genomics of the marine bacterial genus Glaciecola reveals the high degree of genomic diversity and genomic characteristic for cold adaptation.</title>
        <authorList>
            <person name="Qin Q.L."/>
            <person name="Xie B.B."/>
            <person name="Yu Y."/>
            <person name="Shu Y.L."/>
            <person name="Rong J.C."/>
            <person name="Zhang Y.J."/>
            <person name="Zhao D.L."/>
            <person name="Chen X.L."/>
            <person name="Zhang X.Y."/>
            <person name="Chen B."/>
            <person name="Zhou B.C."/>
            <person name="Zhang Y.Z."/>
        </authorList>
    </citation>
    <scope>NUCLEOTIDE SEQUENCE [LARGE SCALE GENOMIC DNA]</scope>
    <source>
        <strain evidence="6">LMG 21857</strain>
    </source>
</reference>
<evidence type="ECO:0000256" key="2">
    <source>
        <dbReference type="ARBA" id="ARBA00022729"/>
    </source>
</evidence>
<dbReference type="InterPro" id="IPR001638">
    <property type="entry name" value="Solute-binding_3/MltF_N"/>
</dbReference>
<dbReference type="Pfam" id="PF00497">
    <property type="entry name" value="SBP_bac_3"/>
    <property type="match status" value="1"/>
</dbReference>
<dbReference type="PANTHER" id="PTHR35936:SF19">
    <property type="entry name" value="AMINO-ACID-BINDING PROTEIN YXEM-RELATED"/>
    <property type="match status" value="1"/>
</dbReference>
<evidence type="ECO:0000256" key="3">
    <source>
        <dbReference type="SAM" id="Phobius"/>
    </source>
</evidence>
<proteinExistence type="inferred from homology"/>
<evidence type="ECO:0000259" key="4">
    <source>
        <dbReference type="Pfam" id="PF00497"/>
    </source>
</evidence>
<dbReference type="PANTHER" id="PTHR35936">
    <property type="entry name" value="MEMBRANE-BOUND LYTIC MUREIN TRANSGLYCOSYLASE F"/>
    <property type="match status" value="1"/>
</dbReference>
<keyword evidence="3" id="KW-1133">Transmembrane helix</keyword>
<dbReference type="SUPFAM" id="SSF53850">
    <property type="entry name" value="Periplasmic binding protein-like II"/>
    <property type="match status" value="1"/>
</dbReference>
<dbReference type="AlphaFoldDB" id="K6ZU96"/>
<evidence type="ECO:0000313" key="6">
    <source>
        <dbReference type="Proteomes" id="UP000006322"/>
    </source>
</evidence>
<protein>
    <submittedName>
        <fullName evidence="5">Extracellular solute-binding protein</fullName>
    </submittedName>
</protein>
<accession>K6ZU96</accession>